<comment type="similarity">
    <text evidence="1">Belongs to the HAK/KUP transporter (TC 2.A.72) family.</text>
</comment>
<proteinExistence type="inferred from homology"/>
<dbReference type="Proteomes" id="UP000381378">
    <property type="component" value="Unassembled WGS sequence"/>
</dbReference>
<evidence type="ECO:0000259" key="2">
    <source>
        <dbReference type="Pfam" id="PF02705"/>
    </source>
</evidence>
<dbReference type="GO" id="GO:0016020">
    <property type="term" value="C:membrane"/>
    <property type="evidence" value="ECO:0007669"/>
    <property type="project" value="InterPro"/>
</dbReference>
<dbReference type="PANTHER" id="PTHR30540">
    <property type="entry name" value="OSMOTIC STRESS POTASSIUM TRANSPORTER"/>
    <property type="match status" value="1"/>
</dbReference>
<dbReference type="AlphaFoldDB" id="A0A5E7TH51"/>
<dbReference type="GO" id="GO:0015079">
    <property type="term" value="F:potassium ion transmembrane transporter activity"/>
    <property type="evidence" value="ECO:0007669"/>
    <property type="project" value="InterPro"/>
</dbReference>
<feature type="domain" description="K+ potassium transporter integral membrane" evidence="2">
    <location>
        <begin position="1"/>
        <end position="57"/>
    </location>
</feature>
<name>A0A5E7TH51_PSEFL</name>
<evidence type="ECO:0000313" key="4">
    <source>
        <dbReference type="Proteomes" id="UP000381378"/>
    </source>
</evidence>
<dbReference type="PANTHER" id="PTHR30540:SF79">
    <property type="entry name" value="LOW AFFINITY POTASSIUM TRANSPORT SYSTEM PROTEIN KUP"/>
    <property type="match status" value="1"/>
</dbReference>
<dbReference type="InterPro" id="IPR053951">
    <property type="entry name" value="K_trans_N"/>
</dbReference>
<reference evidence="3 4" key="1">
    <citation type="submission" date="2019-09" db="EMBL/GenBank/DDBJ databases">
        <authorList>
            <person name="Chandra G."/>
            <person name="Truman W A."/>
        </authorList>
    </citation>
    <scope>NUCLEOTIDE SEQUENCE [LARGE SCALE GENOMIC DNA]</scope>
    <source>
        <strain evidence="3">PS928</strain>
    </source>
</reference>
<dbReference type="Pfam" id="PF02705">
    <property type="entry name" value="K_trans"/>
    <property type="match status" value="1"/>
</dbReference>
<sequence length="70" mass="7604">MVALSTLATIIASQAVISGAFSPTRQAIQLGYVPRMFIQHTSSQEQGQIYIGTVKLPLNRVIELGTQVEM</sequence>
<accession>A0A5E7TH51</accession>
<dbReference type="InterPro" id="IPR003855">
    <property type="entry name" value="K+_transporter"/>
</dbReference>
<evidence type="ECO:0000313" key="3">
    <source>
        <dbReference type="EMBL" id="VVP97508.1"/>
    </source>
</evidence>
<gene>
    <name evidence="3" type="primary">kup_2</name>
    <name evidence="3" type="ORF">PS928_02244</name>
</gene>
<evidence type="ECO:0000256" key="1">
    <source>
        <dbReference type="ARBA" id="ARBA00007019"/>
    </source>
</evidence>
<dbReference type="EMBL" id="CABVJF010000007">
    <property type="protein sequence ID" value="VVP97508.1"/>
    <property type="molecule type" value="Genomic_DNA"/>
</dbReference>
<organism evidence="3 4">
    <name type="scientific">Pseudomonas fluorescens</name>
    <dbReference type="NCBI Taxonomy" id="294"/>
    <lineage>
        <taxon>Bacteria</taxon>
        <taxon>Pseudomonadati</taxon>
        <taxon>Pseudomonadota</taxon>
        <taxon>Gammaproteobacteria</taxon>
        <taxon>Pseudomonadales</taxon>
        <taxon>Pseudomonadaceae</taxon>
        <taxon>Pseudomonas</taxon>
    </lineage>
</organism>
<protein>
    <submittedName>
        <fullName evidence="3">Low affinity potassium transport system protein kup</fullName>
    </submittedName>
</protein>